<dbReference type="InterPro" id="IPR001680">
    <property type="entry name" value="WD40_rpt"/>
</dbReference>
<name>A0ABR2K650_9EUKA</name>
<proteinExistence type="predicted"/>
<reference evidence="2 3" key="1">
    <citation type="submission" date="2024-04" db="EMBL/GenBank/DDBJ databases">
        <title>Tritrichomonas musculus Genome.</title>
        <authorList>
            <person name="Alves-Ferreira E."/>
            <person name="Grigg M."/>
            <person name="Lorenzi H."/>
            <person name="Galac M."/>
        </authorList>
    </citation>
    <scope>NUCLEOTIDE SEQUENCE [LARGE SCALE GENOMIC DNA]</scope>
    <source>
        <strain evidence="2 3">EAF2021</strain>
    </source>
</reference>
<dbReference type="Gene3D" id="2.130.10.10">
    <property type="entry name" value="YVTN repeat-like/Quinoprotein amine dehydrogenase"/>
    <property type="match status" value="1"/>
</dbReference>
<accession>A0ABR2K650</accession>
<gene>
    <name evidence="2" type="ORF">M9Y10_041755</name>
</gene>
<dbReference type="EMBL" id="JAPFFF010000007">
    <property type="protein sequence ID" value="KAK8886293.1"/>
    <property type="molecule type" value="Genomic_DNA"/>
</dbReference>
<dbReference type="PANTHER" id="PTHR19920:SF0">
    <property type="entry name" value="CYTOSOLIC IRON-SULFUR PROTEIN ASSEMBLY PROTEIN CIAO1-RELATED"/>
    <property type="match status" value="1"/>
</dbReference>
<dbReference type="PROSITE" id="PS50294">
    <property type="entry name" value="WD_REPEATS_REGION"/>
    <property type="match status" value="2"/>
</dbReference>
<dbReference type="InterPro" id="IPR036322">
    <property type="entry name" value="WD40_repeat_dom_sf"/>
</dbReference>
<dbReference type="PANTHER" id="PTHR19920">
    <property type="entry name" value="WD40 PROTEIN CIAO1"/>
    <property type="match status" value="1"/>
</dbReference>
<keyword evidence="1" id="KW-0853">WD repeat</keyword>
<dbReference type="SUPFAM" id="SSF50978">
    <property type="entry name" value="WD40 repeat-like"/>
    <property type="match status" value="1"/>
</dbReference>
<keyword evidence="3" id="KW-1185">Reference proteome</keyword>
<evidence type="ECO:0000313" key="3">
    <source>
        <dbReference type="Proteomes" id="UP001470230"/>
    </source>
</evidence>
<evidence type="ECO:0008006" key="4">
    <source>
        <dbReference type="Google" id="ProtNLM"/>
    </source>
</evidence>
<dbReference type="Proteomes" id="UP001470230">
    <property type="component" value="Unassembled WGS sequence"/>
</dbReference>
<dbReference type="InterPro" id="IPR015943">
    <property type="entry name" value="WD40/YVTN_repeat-like_dom_sf"/>
</dbReference>
<feature type="repeat" description="WD" evidence="1">
    <location>
        <begin position="180"/>
        <end position="211"/>
    </location>
</feature>
<sequence>MQIEERDAIVLDINWHPSGQYLSSVGSDGFLHIFELNTDLTKAKKIFSIQRERSVRRVQWSPDGNYLITAGFDSIGVIYKFDPKSDPVCTIYERLEGQDNEMKAARWSPDENYIVSCSRDKSVWIWSALDGDCVAIHRGHTADVKDACFSPDGLLIGSVSFDGTFKTWDPFDEGGEIQTFSEHEGTVWSLAFNPNNNNIVTIGEDGKAILYRKNGENYAYGNSLQLQKNLQPLYSVTYCSESDCWIIAGSERIIYIVDEDLENVTKKIQTKHIGDINCCRPCPTNTNVLATCSDDGTVVLNNV</sequence>
<feature type="repeat" description="WD" evidence="1">
    <location>
        <begin position="95"/>
        <end position="136"/>
    </location>
</feature>
<comment type="caution">
    <text evidence="2">The sequence shown here is derived from an EMBL/GenBank/DDBJ whole genome shotgun (WGS) entry which is preliminary data.</text>
</comment>
<dbReference type="SMART" id="SM00320">
    <property type="entry name" value="WD40"/>
    <property type="match status" value="7"/>
</dbReference>
<organism evidence="2 3">
    <name type="scientific">Tritrichomonas musculus</name>
    <dbReference type="NCBI Taxonomy" id="1915356"/>
    <lineage>
        <taxon>Eukaryota</taxon>
        <taxon>Metamonada</taxon>
        <taxon>Parabasalia</taxon>
        <taxon>Tritrichomonadida</taxon>
        <taxon>Tritrichomonadidae</taxon>
        <taxon>Tritrichomonas</taxon>
    </lineage>
</organism>
<feature type="repeat" description="WD" evidence="1">
    <location>
        <begin position="137"/>
        <end position="169"/>
    </location>
</feature>
<dbReference type="PROSITE" id="PS50082">
    <property type="entry name" value="WD_REPEATS_2"/>
    <property type="match status" value="3"/>
</dbReference>
<evidence type="ECO:0000313" key="2">
    <source>
        <dbReference type="EMBL" id="KAK8886293.1"/>
    </source>
</evidence>
<dbReference type="CDD" id="cd00200">
    <property type="entry name" value="WD40"/>
    <property type="match status" value="1"/>
</dbReference>
<protein>
    <recommendedName>
        <fullName evidence="4">Cytosolic iron-sulfur protein assembly protein CIAO1 homolog</fullName>
    </recommendedName>
</protein>
<dbReference type="Pfam" id="PF00400">
    <property type="entry name" value="WD40"/>
    <property type="match status" value="6"/>
</dbReference>
<evidence type="ECO:0000256" key="1">
    <source>
        <dbReference type="PROSITE-ProRule" id="PRU00221"/>
    </source>
</evidence>